<evidence type="ECO:0000313" key="2">
    <source>
        <dbReference type="Proteomes" id="UP000095038"/>
    </source>
</evidence>
<organism evidence="1 2">
    <name type="scientific">Ascoidea rubescens DSM 1968</name>
    <dbReference type="NCBI Taxonomy" id="1344418"/>
    <lineage>
        <taxon>Eukaryota</taxon>
        <taxon>Fungi</taxon>
        <taxon>Dikarya</taxon>
        <taxon>Ascomycota</taxon>
        <taxon>Saccharomycotina</taxon>
        <taxon>Saccharomycetes</taxon>
        <taxon>Ascoideaceae</taxon>
        <taxon>Ascoidea</taxon>
    </lineage>
</organism>
<reference evidence="2" key="1">
    <citation type="submission" date="2016-05" db="EMBL/GenBank/DDBJ databases">
        <title>Comparative genomics of biotechnologically important yeasts.</title>
        <authorList>
            <consortium name="DOE Joint Genome Institute"/>
            <person name="Riley R."/>
            <person name="Haridas S."/>
            <person name="Wolfe K.H."/>
            <person name="Lopes M.R."/>
            <person name="Hittinger C.T."/>
            <person name="Goker M."/>
            <person name="Salamov A."/>
            <person name="Wisecaver J."/>
            <person name="Long T.M."/>
            <person name="Aerts A.L."/>
            <person name="Barry K."/>
            <person name="Choi C."/>
            <person name="Clum A."/>
            <person name="Coughlan A.Y."/>
            <person name="Deshpande S."/>
            <person name="Douglass A.P."/>
            <person name="Hanson S.J."/>
            <person name="Klenk H.-P."/>
            <person name="Labutti K."/>
            <person name="Lapidus A."/>
            <person name="Lindquist E."/>
            <person name="Lipzen A."/>
            <person name="Meier-Kolthoff J.P."/>
            <person name="Ohm R.A."/>
            <person name="Otillar R.P."/>
            <person name="Pangilinan J."/>
            <person name="Peng Y."/>
            <person name="Rokas A."/>
            <person name="Rosa C.A."/>
            <person name="Scheuner C."/>
            <person name="Sibirny A.A."/>
            <person name="Slot J.C."/>
            <person name="Stielow J.B."/>
            <person name="Sun H."/>
            <person name="Kurtzman C.P."/>
            <person name="Blackwell M."/>
            <person name="Grigoriev I.V."/>
            <person name="Jeffries T.W."/>
        </authorList>
    </citation>
    <scope>NUCLEOTIDE SEQUENCE [LARGE SCALE GENOMIC DNA]</scope>
    <source>
        <strain evidence="2">DSM 1968</strain>
    </source>
</reference>
<protein>
    <submittedName>
        <fullName evidence="1">Uncharacterized protein</fullName>
    </submittedName>
</protein>
<name>A0A1D2VDH1_9ASCO</name>
<dbReference type="EMBL" id="KV454485">
    <property type="protein sequence ID" value="ODV59686.1"/>
    <property type="molecule type" value="Genomic_DNA"/>
</dbReference>
<keyword evidence="2" id="KW-1185">Reference proteome</keyword>
<evidence type="ECO:0000313" key="1">
    <source>
        <dbReference type="EMBL" id="ODV59686.1"/>
    </source>
</evidence>
<sequence>MAVVLAFFGHKAGMLPLEEWFLQQFKPRFVKTSQSHRLQSQSTTVYKQRKKLIQFTNSPTLKFPTSRIFLRMIKKESLTLYSYTLKKSKDVLNFNFQLNLRYHIIKSS</sequence>
<gene>
    <name evidence="1" type="ORF">ASCRUDRAFT_110700</name>
</gene>
<accession>A0A1D2VDH1</accession>
<dbReference type="RefSeq" id="XP_020045993.1">
    <property type="nucleotide sequence ID" value="XM_020188744.1"/>
</dbReference>
<dbReference type="GeneID" id="30962380"/>
<proteinExistence type="predicted"/>
<dbReference type="AlphaFoldDB" id="A0A1D2VDH1"/>
<dbReference type="Proteomes" id="UP000095038">
    <property type="component" value="Unassembled WGS sequence"/>
</dbReference>
<dbReference type="InParanoid" id="A0A1D2VDH1"/>